<evidence type="ECO:0000313" key="1">
    <source>
        <dbReference type="EMBL" id="MBX71245.1"/>
    </source>
</evidence>
<reference evidence="1" key="1">
    <citation type="submission" date="2018-02" db="EMBL/GenBank/DDBJ databases">
        <title>Rhizophora mucronata_Transcriptome.</title>
        <authorList>
            <person name="Meera S.P."/>
            <person name="Sreeshan A."/>
            <person name="Augustine A."/>
        </authorList>
    </citation>
    <scope>NUCLEOTIDE SEQUENCE</scope>
    <source>
        <tissue evidence="1">Leaf</tissue>
    </source>
</reference>
<proteinExistence type="predicted"/>
<name>A0A2P2QWB0_RHIMU</name>
<dbReference type="EMBL" id="GGEC01090761">
    <property type="protein sequence ID" value="MBX71245.1"/>
    <property type="molecule type" value="Transcribed_RNA"/>
</dbReference>
<organism evidence="1">
    <name type="scientific">Rhizophora mucronata</name>
    <name type="common">Asiatic mangrove</name>
    <dbReference type="NCBI Taxonomy" id="61149"/>
    <lineage>
        <taxon>Eukaryota</taxon>
        <taxon>Viridiplantae</taxon>
        <taxon>Streptophyta</taxon>
        <taxon>Embryophyta</taxon>
        <taxon>Tracheophyta</taxon>
        <taxon>Spermatophyta</taxon>
        <taxon>Magnoliopsida</taxon>
        <taxon>eudicotyledons</taxon>
        <taxon>Gunneridae</taxon>
        <taxon>Pentapetalae</taxon>
        <taxon>rosids</taxon>
        <taxon>fabids</taxon>
        <taxon>Malpighiales</taxon>
        <taxon>Rhizophoraceae</taxon>
        <taxon>Rhizophora</taxon>
    </lineage>
</organism>
<protein>
    <submittedName>
        <fullName evidence="1">Uncharacterized protein</fullName>
    </submittedName>
</protein>
<accession>A0A2P2QWB0</accession>
<sequence>MCWTYSSLPEAAIG</sequence>